<dbReference type="STRING" id="889378.Spiaf_1887"/>
<dbReference type="PATRIC" id="fig|889378.3.peg.1876"/>
<dbReference type="KEGG" id="sfc:Spiaf_1887"/>
<name>H9UK98_SPIAZ</name>
<dbReference type="Proteomes" id="UP000007383">
    <property type="component" value="Chromosome"/>
</dbReference>
<evidence type="ECO:0000313" key="3">
    <source>
        <dbReference type="Proteomes" id="UP000007383"/>
    </source>
</evidence>
<keyword evidence="3" id="KW-1185">Reference proteome</keyword>
<evidence type="ECO:0000259" key="1">
    <source>
        <dbReference type="Pfam" id="PF00085"/>
    </source>
</evidence>
<dbReference type="eggNOG" id="COG0526">
    <property type="taxonomic scope" value="Bacteria"/>
</dbReference>
<dbReference type="InterPro" id="IPR013766">
    <property type="entry name" value="Thioredoxin_domain"/>
</dbReference>
<dbReference type="HOGENOM" id="CLU_090389_16_0_12"/>
<dbReference type="Gene3D" id="3.40.30.10">
    <property type="entry name" value="Glutaredoxin"/>
    <property type="match status" value="1"/>
</dbReference>
<dbReference type="RefSeq" id="WP_014455924.1">
    <property type="nucleotide sequence ID" value="NC_017098.1"/>
</dbReference>
<gene>
    <name evidence="2" type="ordered locus">Spiaf_1887</name>
</gene>
<proteinExistence type="predicted"/>
<dbReference type="InterPro" id="IPR036249">
    <property type="entry name" value="Thioredoxin-like_sf"/>
</dbReference>
<protein>
    <submittedName>
        <fullName evidence="2">Thioredoxin domain-containing protein</fullName>
    </submittedName>
</protein>
<sequence>MTEVRTQDELRRILQGHRFVLVYVTGDNCGVCSAIKPRIAALLARYPALYGVEVNAHHHPKPAAQLSIFTIPAVLFFYDGREQLREARYFSLTELEQRIARVLELAG</sequence>
<feature type="domain" description="Thioredoxin" evidence="1">
    <location>
        <begin position="6"/>
        <end position="85"/>
    </location>
</feature>
<reference evidence="3" key="1">
    <citation type="journal article" date="2013" name="Stand. Genomic Sci.">
        <title>Complete genome sequence of the halophilic bacterium Spirochaeta africana type strain (Z-7692(T)) from the alkaline Lake Magadi in the East African Rift.</title>
        <authorList>
            <person name="Liolos K."/>
            <person name="Abt B."/>
            <person name="Scheuner C."/>
            <person name="Teshima H."/>
            <person name="Held B."/>
            <person name="Lapidus A."/>
            <person name="Nolan M."/>
            <person name="Lucas S."/>
            <person name="Deshpande S."/>
            <person name="Cheng J.F."/>
            <person name="Tapia R."/>
            <person name="Goodwin L.A."/>
            <person name="Pitluck S."/>
            <person name="Pagani I."/>
            <person name="Ivanova N."/>
            <person name="Mavromatis K."/>
            <person name="Mikhailova N."/>
            <person name="Huntemann M."/>
            <person name="Pati A."/>
            <person name="Chen A."/>
            <person name="Palaniappan K."/>
            <person name="Land M."/>
            <person name="Rohde M."/>
            <person name="Tindall B.J."/>
            <person name="Detter J.C."/>
            <person name="Goker M."/>
            <person name="Bristow J."/>
            <person name="Eisen J.A."/>
            <person name="Markowitz V."/>
            <person name="Hugenholtz P."/>
            <person name="Woyke T."/>
            <person name="Klenk H.P."/>
            <person name="Kyrpides N.C."/>
        </authorList>
    </citation>
    <scope>NUCLEOTIDE SEQUENCE</scope>
    <source>
        <strain evidence="3">ATCC 700263 / DSM 8902 / Z-7692</strain>
    </source>
</reference>
<dbReference type="AlphaFoldDB" id="H9UK98"/>
<organism evidence="2 3">
    <name type="scientific">Spirochaeta africana (strain ATCC 700263 / DSM 8902 / Z-7692)</name>
    <dbReference type="NCBI Taxonomy" id="889378"/>
    <lineage>
        <taxon>Bacteria</taxon>
        <taxon>Pseudomonadati</taxon>
        <taxon>Spirochaetota</taxon>
        <taxon>Spirochaetia</taxon>
        <taxon>Spirochaetales</taxon>
        <taxon>Spirochaetaceae</taxon>
        <taxon>Spirochaeta</taxon>
    </lineage>
</organism>
<accession>H9UK98</accession>
<dbReference type="SUPFAM" id="SSF52833">
    <property type="entry name" value="Thioredoxin-like"/>
    <property type="match status" value="1"/>
</dbReference>
<dbReference type="EMBL" id="CP003282">
    <property type="protein sequence ID" value="AFG37941.1"/>
    <property type="molecule type" value="Genomic_DNA"/>
</dbReference>
<dbReference type="Pfam" id="PF00085">
    <property type="entry name" value="Thioredoxin"/>
    <property type="match status" value="1"/>
</dbReference>
<evidence type="ECO:0000313" key="2">
    <source>
        <dbReference type="EMBL" id="AFG37941.1"/>
    </source>
</evidence>
<dbReference type="CDD" id="cd02947">
    <property type="entry name" value="TRX_family"/>
    <property type="match status" value="1"/>
</dbReference>